<keyword evidence="4 7" id="KW-1133">Transmembrane helix</keyword>
<evidence type="ECO:0000256" key="6">
    <source>
        <dbReference type="SAM" id="MobiDB-lite"/>
    </source>
</evidence>
<keyword evidence="10" id="KW-1185">Reference proteome</keyword>
<feature type="region of interest" description="Disordered" evidence="6">
    <location>
        <begin position="454"/>
        <end position="479"/>
    </location>
</feature>
<feature type="transmembrane region" description="Helical" evidence="7">
    <location>
        <begin position="6"/>
        <end position="25"/>
    </location>
</feature>
<sequence length="535" mass="53825">MTDVLLPLSIAVPIVAATLPLALGLRYDDVGWPVAAVTTLGVVGSAAAVALEVYTAGPFDHELGGFAPPIGIELVADELSAAVFLLVALVSAATLVLSRAIGPRGNAFHSAYLLLTGGLVGVALTGDLFNLFVFLEIVGLTTYALIAADRSGASAYASLKYLVVGTVGASLYLVGVGYVFLATGTLNMADVSTQIVEQASYTDPLIRAGYAFIVVGFALKIALFPVHSWQPDAYQRAPDAVTTLVAALVSTVSAYALIRVSYSVFTVDFLAANDAITTGILVVSGVSILAGSALAVMQSDLKRMFAYSSVAQFGMIAAAVGIADETALLGGVVHLVGHGLMKFGLFCGLALLAAGYGARRVEDLASLARDAPFAAGALAVLGLSLVGIPPSVGFLGKWYIALGAVRSAGATGGVVGIGLAAVILASTLFTLAYVARVIEQLYFAGVDREAAAHGVTAPGDRGGPGDGTDRDAGSAVADGGDGGNAGDGVDAAVPGTVPTAPLVVLVVAALVTVGLGFAGAGFETLLDPYLSEVFA</sequence>
<gene>
    <name evidence="9" type="ORF">ACFPJA_09340</name>
</gene>
<organism evidence="9 10">
    <name type="scientific">Halorubrum glutamatedens</name>
    <dbReference type="NCBI Taxonomy" id="2707018"/>
    <lineage>
        <taxon>Archaea</taxon>
        <taxon>Methanobacteriati</taxon>
        <taxon>Methanobacteriota</taxon>
        <taxon>Stenosarchaea group</taxon>
        <taxon>Halobacteria</taxon>
        <taxon>Halobacteriales</taxon>
        <taxon>Haloferacaceae</taxon>
        <taxon>Halorubrum</taxon>
    </lineage>
</organism>
<keyword evidence="5 7" id="KW-0472">Membrane</keyword>
<evidence type="ECO:0000256" key="3">
    <source>
        <dbReference type="ARBA" id="ARBA00022692"/>
    </source>
</evidence>
<feature type="transmembrane region" description="Helical" evidence="7">
    <location>
        <begin position="32"/>
        <end position="51"/>
    </location>
</feature>
<accession>A0ABD5QS03</accession>
<evidence type="ECO:0000256" key="5">
    <source>
        <dbReference type="ARBA" id="ARBA00023136"/>
    </source>
</evidence>
<feature type="transmembrane region" description="Helical" evidence="7">
    <location>
        <begin position="161"/>
        <end position="181"/>
    </location>
</feature>
<reference evidence="9 10" key="1">
    <citation type="journal article" date="2019" name="Int. J. Syst. Evol. Microbiol.">
        <title>The Global Catalogue of Microorganisms (GCM) 10K type strain sequencing project: providing services to taxonomists for standard genome sequencing and annotation.</title>
        <authorList>
            <consortium name="The Broad Institute Genomics Platform"/>
            <consortium name="The Broad Institute Genome Sequencing Center for Infectious Disease"/>
            <person name="Wu L."/>
            <person name="Ma J."/>
        </authorList>
    </citation>
    <scope>NUCLEOTIDE SEQUENCE [LARGE SCALE GENOMIC DNA]</scope>
    <source>
        <strain evidence="9 10">CGMCC 1.16026</strain>
    </source>
</reference>
<feature type="domain" description="NADH:quinone oxidoreductase/Mrp antiporter transmembrane" evidence="8">
    <location>
        <begin position="126"/>
        <end position="412"/>
    </location>
</feature>
<evidence type="ECO:0000256" key="1">
    <source>
        <dbReference type="ARBA" id="ARBA00004651"/>
    </source>
</evidence>
<keyword evidence="2" id="KW-1003">Cell membrane</keyword>
<feature type="transmembrane region" description="Helical" evidence="7">
    <location>
        <begin position="304"/>
        <end position="323"/>
    </location>
</feature>
<comment type="subcellular location">
    <subcellularLocation>
        <location evidence="1">Cell membrane</location>
        <topology evidence="1">Multi-pass membrane protein</topology>
    </subcellularLocation>
</comment>
<evidence type="ECO:0000259" key="8">
    <source>
        <dbReference type="Pfam" id="PF00361"/>
    </source>
</evidence>
<feature type="transmembrane region" description="Helical" evidence="7">
    <location>
        <begin position="370"/>
        <end position="388"/>
    </location>
</feature>
<dbReference type="InterPro" id="IPR001750">
    <property type="entry name" value="ND/Mrp_TM"/>
</dbReference>
<keyword evidence="3 7" id="KW-0812">Transmembrane</keyword>
<feature type="transmembrane region" description="Helical" evidence="7">
    <location>
        <begin position="502"/>
        <end position="522"/>
    </location>
</feature>
<name>A0ABD5QS03_9EURY</name>
<comment type="caution">
    <text evidence="9">The sequence shown here is derived from an EMBL/GenBank/DDBJ whole genome shotgun (WGS) entry which is preliminary data.</text>
</comment>
<proteinExistence type="predicted"/>
<evidence type="ECO:0000313" key="9">
    <source>
        <dbReference type="EMBL" id="MFC5134913.1"/>
    </source>
</evidence>
<feature type="transmembrane region" description="Helical" evidence="7">
    <location>
        <begin position="109"/>
        <end position="125"/>
    </location>
</feature>
<feature type="transmembrane region" description="Helical" evidence="7">
    <location>
        <begin position="278"/>
        <end position="297"/>
    </location>
</feature>
<evidence type="ECO:0000256" key="7">
    <source>
        <dbReference type="SAM" id="Phobius"/>
    </source>
</evidence>
<protein>
    <submittedName>
        <fullName evidence="9">Proton-conducting transporter membrane subunit</fullName>
    </submittedName>
</protein>
<dbReference type="Proteomes" id="UP001596145">
    <property type="component" value="Unassembled WGS sequence"/>
</dbReference>
<feature type="transmembrane region" description="Helical" evidence="7">
    <location>
        <begin position="208"/>
        <end position="228"/>
    </location>
</feature>
<dbReference type="AlphaFoldDB" id="A0ABD5QS03"/>
<dbReference type="PANTHER" id="PTHR42703:SF1">
    <property type="entry name" value="NA(+)_H(+) ANTIPORTER SUBUNIT D1"/>
    <property type="match status" value="1"/>
</dbReference>
<dbReference type="PANTHER" id="PTHR42703">
    <property type="entry name" value="NADH DEHYDROGENASE"/>
    <property type="match status" value="1"/>
</dbReference>
<dbReference type="RefSeq" id="WP_122105007.1">
    <property type="nucleotide sequence ID" value="NZ_JBHSKV010000013.1"/>
</dbReference>
<evidence type="ECO:0000313" key="10">
    <source>
        <dbReference type="Proteomes" id="UP001596145"/>
    </source>
</evidence>
<evidence type="ECO:0000256" key="4">
    <source>
        <dbReference type="ARBA" id="ARBA00022989"/>
    </source>
</evidence>
<feature type="transmembrane region" description="Helical" evidence="7">
    <location>
        <begin position="335"/>
        <end position="358"/>
    </location>
</feature>
<dbReference type="PRINTS" id="PR01437">
    <property type="entry name" value="NUOXDRDTASE4"/>
</dbReference>
<dbReference type="InterPro" id="IPR050586">
    <property type="entry name" value="CPA3_Na-H_Antiporter_D"/>
</dbReference>
<feature type="transmembrane region" description="Helical" evidence="7">
    <location>
        <begin position="131"/>
        <end position="149"/>
    </location>
</feature>
<feature type="transmembrane region" description="Helical" evidence="7">
    <location>
        <begin position="79"/>
        <end position="97"/>
    </location>
</feature>
<evidence type="ECO:0000256" key="2">
    <source>
        <dbReference type="ARBA" id="ARBA00022475"/>
    </source>
</evidence>
<dbReference type="InterPro" id="IPR003918">
    <property type="entry name" value="NADH_UbQ_OxRdtase"/>
</dbReference>
<feature type="transmembrane region" description="Helical" evidence="7">
    <location>
        <begin position="408"/>
        <end position="434"/>
    </location>
</feature>
<dbReference type="Pfam" id="PF00361">
    <property type="entry name" value="Proton_antipo_M"/>
    <property type="match status" value="1"/>
</dbReference>
<dbReference type="GO" id="GO:0005886">
    <property type="term" value="C:plasma membrane"/>
    <property type="evidence" value="ECO:0007669"/>
    <property type="project" value="UniProtKB-SubCell"/>
</dbReference>
<dbReference type="EMBL" id="JBHSKV010000013">
    <property type="protein sequence ID" value="MFC5134913.1"/>
    <property type="molecule type" value="Genomic_DNA"/>
</dbReference>
<feature type="transmembrane region" description="Helical" evidence="7">
    <location>
        <begin position="240"/>
        <end position="258"/>
    </location>
</feature>